<organism evidence="3 4">
    <name type="scientific">Suillus placidus</name>
    <dbReference type="NCBI Taxonomy" id="48579"/>
    <lineage>
        <taxon>Eukaryota</taxon>
        <taxon>Fungi</taxon>
        <taxon>Dikarya</taxon>
        <taxon>Basidiomycota</taxon>
        <taxon>Agaricomycotina</taxon>
        <taxon>Agaricomycetes</taxon>
        <taxon>Agaricomycetidae</taxon>
        <taxon>Boletales</taxon>
        <taxon>Suillineae</taxon>
        <taxon>Suillaceae</taxon>
        <taxon>Suillus</taxon>
    </lineage>
</organism>
<evidence type="ECO:0000256" key="1">
    <source>
        <dbReference type="SAM" id="Phobius"/>
    </source>
</evidence>
<dbReference type="OrthoDB" id="2692685at2759"/>
<name>A0A9P6ZS73_9AGAM</name>
<evidence type="ECO:0000259" key="2">
    <source>
        <dbReference type="Pfam" id="PF20151"/>
    </source>
</evidence>
<evidence type="ECO:0000313" key="4">
    <source>
        <dbReference type="Proteomes" id="UP000714275"/>
    </source>
</evidence>
<accession>A0A9P6ZS73</accession>
<feature type="domain" description="DUF6533" evidence="2">
    <location>
        <begin position="69"/>
        <end position="113"/>
    </location>
</feature>
<dbReference type="EMBL" id="JABBWD010000035">
    <property type="protein sequence ID" value="KAG1775280.1"/>
    <property type="molecule type" value="Genomic_DNA"/>
</dbReference>
<keyword evidence="1" id="KW-1133">Transmembrane helix</keyword>
<proteinExistence type="predicted"/>
<feature type="transmembrane region" description="Helical" evidence="1">
    <location>
        <begin position="66"/>
        <end position="86"/>
    </location>
</feature>
<dbReference type="Proteomes" id="UP000714275">
    <property type="component" value="Unassembled WGS sequence"/>
</dbReference>
<keyword evidence="1" id="KW-0472">Membrane</keyword>
<keyword evidence="1" id="KW-0812">Transmembrane</keyword>
<dbReference type="Pfam" id="PF20151">
    <property type="entry name" value="DUF6533"/>
    <property type="match status" value="1"/>
</dbReference>
<evidence type="ECO:0000313" key="3">
    <source>
        <dbReference type="EMBL" id="KAG1775280.1"/>
    </source>
</evidence>
<feature type="transmembrane region" description="Helical" evidence="1">
    <location>
        <begin position="98"/>
        <end position="122"/>
    </location>
</feature>
<reference evidence="3" key="1">
    <citation type="journal article" date="2020" name="New Phytol.">
        <title>Comparative genomics reveals dynamic genome evolution in host specialist ectomycorrhizal fungi.</title>
        <authorList>
            <person name="Lofgren L.A."/>
            <person name="Nguyen N.H."/>
            <person name="Vilgalys R."/>
            <person name="Ruytinx J."/>
            <person name="Liao H.L."/>
            <person name="Branco S."/>
            <person name="Kuo A."/>
            <person name="LaButti K."/>
            <person name="Lipzen A."/>
            <person name="Andreopoulos W."/>
            <person name="Pangilinan J."/>
            <person name="Riley R."/>
            <person name="Hundley H."/>
            <person name="Na H."/>
            <person name="Barry K."/>
            <person name="Grigoriev I.V."/>
            <person name="Stajich J.E."/>
            <person name="Kennedy P.G."/>
        </authorList>
    </citation>
    <scope>NUCLEOTIDE SEQUENCE</scope>
    <source>
        <strain evidence="3">DOB743</strain>
    </source>
</reference>
<sequence length="128" mass="14270">MSSESYTFADFSGSASTDTICHKSPVVSYIDDPTSTSSTSRLSLNSSMTLVSNDPIWWPIINSSRVASYFMVAGSAGVIYDLVLTLGQEVELIWMQRWSLMSILYLSVRYLGVVYSMCVWMVNHLVLC</sequence>
<keyword evidence="4" id="KW-1185">Reference proteome</keyword>
<gene>
    <name evidence="3" type="ORF">EV702DRAFT_1119873</name>
</gene>
<dbReference type="InterPro" id="IPR045340">
    <property type="entry name" value="DUF6533"/>
</dbReference>
<protein>
    <recommendedName>
        <fullName evidence="2">DUF6533 domain-containing protein</fullName>
    </recommendedName>
</protein>
<comment type="caution">
    <text evidence="3">The sequence shown here is derived from an EMBL/GenBank/DDBJ whole genome shotgun (WGS) entry which is preliminary data.</text>
</comment>
<dbReference type="AlphaFoldDB" id="A0A9P6ZS73"/>